<dbReference type="InterPro" id="IPR014001">
    <property type="entry name" value="Helicase_ATP-bd"/>
</dbReference>
<dbReference type="NCBIfam" id="TIGR00614">
    <property type="entry name" value="recQ_fam"/>
    <property type="match status" value="1"/>
</dbReference>
<evidence type="ECO:0000256" key="4">
    <source>
        <dbReference type="ARBA" id="ARBA00022840"/>
    </source>
</evidence>
<dbReference type="Pfam" id="PF00270">
    <property type="entry name" value="DEAD"/>
    <property type="match status" value="1"/>
</dbReference>
<dbReference type="CDD" id="cd18809">
    <property type="entry name" value="SF1_C_RecD"/>
    <property type="match status" value="1"/>
</dbReference>
<dbReference type="InterPro" id="IPR014017">
    <property type="entry name" value="DNA_helicase_UvrD-like_C"/>
</dbReference>
<dbReference type="GO" id="GO:0000724">
    <property type="term" value="P:double-strand break repair via homologous recombination"/>
    <property type="evidence" value="ECO:0007669"/>
    <property type="project" value="TreeGrafter"/>
</dbReference>
<dbReference type="RefSeq" id="WP_119608782.1">
    <property type="nucleotide sequence ID" value="NZ_QXFH01000076.1"/>
</dbReference>
<dbReference type="GO" id="GO:0043138">
    <property type="term" value="F:3'-5' DNA helicase activity"/>
    <property type="evidence" value="ECO:0007669"/>
    <property type="project" value="TreeGrafter"/>
</dbReference>
<dbReference type="CDD" id="cd17932">
    <property type="entry name" value="DEXQc_UvrD"/>
    <property type="match status" value="1"/>
</dbReference>
<feature type="domain" description="Helicase ATP-binding" evidence="6">
    <location>
        <begin position="270"/>
        <end position="450"/>
    </location>
</feature>
<dbReference type="InterPro" id="IPR011545">
    <property type="entry name" value="DEAD/DEAH_box_helicase_dom"/>
</dbReference>
<dbReference type="Pfam" id="PF13361">
    <property type="entry name" value="UvrD_C"/>
    <property type="match status" value="2"/>
</dbReference>
<protein>
    <submittedName>
        <fullName evidence="9">RecQ family ATP-dependent DNA helicase</fullName>
        <ecNumber evidence="9">3.6.4.12</ecNumber>
    </submittedName>
</protein>
<accession>A0A3A1N4P2</accession>
<proteinExistence type="predicted"/>
<dbReference type="PANTHER" id="PTHR13710:SF120">
    <property type="entry name" value="BIFUNCTIONAL 3'-5' EXONUCLEASE_ATP-DEPENDENT HELICASE WRN"/>
    <property type="match status" value="1"/>
</dbReference>
<feature type="binding site" evidence="5">
    <location>
        <begin position="1066"/>
        <end position="1073"/>
    </location>
    <ligand>
        <name>ATP</name>
        <dbReference type="ChEBI" id="CHEBI:30616"/>
    </ligand>
</feature>
<dbReference type="InterPro" id="IPR036397">
    <property type="entry name" value="RNaseH_sf"/>
</dbReference>
<dbReference type="SUPFAM" id="SSF52540">
    <property type="entry name" value="P-loop containing nucleoside triphosphate hydrolases"/>
    <property type="match status" value="2"/>
</dbReference>
<dbReference type="SMART" id="SM00487">
    <property type="entry name" value="DEXDc"/>
    <property type="match status" value="1"/>
</dbReference>
<dbReference type="EC" id="3.6.4.12" evidence="9"/>
<evidence type="ECO:0000259" key="7">
    <source>
        <dbReference type="PROSITE" id="PS51194"/>
    </source>
</evidence>
<dbReference type="Gene3D" id="3.40.50.300">
    <property type="entry name" value="P-loop containing nucleotide triphosphate hydrolases"/>
    <property type="match status" value="6"/>
</dbReference>
<dbReference type="SMART" id="SM00490">
    <property type="entry name" value="HELICc"/>
    <property type="match status" value="1"/>
</dbReference>
<evidence type="ECO:0000256" key="1">
    <source>
        <dbReference type="ARBA" id="ARBA00022741"/>
    </source>
</evidence>
<evidence type="ECO:0000256" key="2">
    <source>
        <dbReference type="ARBA" id="ARBA00022801"/>
    </source>
</evidence>
<evidence type="ECO:0000256" key="5">
    <source>
        <dbReference type="PROSITE-ProRule" id="PRU00560"/>
    </source>
</evidence>
<evidence type="ECO:0000259" key="8">
    <source>
        <dbReference type="PROSITE" id="PS51198"/>
    </source>
</evidence>
<evidence type="ECO:0000259" key="6">
    <source>
        <dbReference type="PROSITE" id="PS51192"/>
    </source>
</evidence>
<keyword evidence="3 5" id="KW-0347">Helicase</keyword>
<dbReference type="Gene3D" id="3.30.420.10">
    <property type="entry name" value="Ribonuclease H-like superfamily/Ribonuclease H"/>
    <property type="match status" value="1"/>
</dbReference>
<dbReference type="SUPFAM" id="SSF53098">
    <property type="entry name" value="Ribonuclease H-like"/>
    <property type="match status" value="1"/>
</dbReference>
<dbReference type="GO" id="GO:0009378">
    <property type="term" value="F:four-way junction helicase activity"/>
    <property type="evidence" value="ECO:0007669"/>
    <property type="project" value="TreeGrafter"/>
</dbReference>
<dbReference type="InterPro" id="IPR014016">
    <property type="entry name" value="UvrD-like_ATP-bd"/>
</dbReference>
<dbReference type="GO" id="GO:0003676">
    <property type="term" value="F:nucleic acid binding"/>
    <property type="evidence" value="ECO:0007669"/>
    <property type="project" value="InterPro"/>
</dbReference>
<dbReference type="Pfam" id="PF00271">
    <property type="entry name" value="Helicase_C"/>
    <property type="match status" value="1"/>
</dbReference>
<feature type="domain" description="Helicase C-terminal" evidence="7">
    <location>
        <begin position="480"/>
        <end position="627"/>
    </location>
</feature>
<dbReference type="PROSITE" id="PS51194">
    <property type="entry name" value="HELICASE_CTER"/>
    <property type="match status" value="1"/>
</dbReference>
<comment type="caution">
    <text evidence="9">The sequence shown here is derived from an EMBL/GenBank/DDBJ whole genome shotgun (WGS) entry which is preliminary data.</text>
</comment>
<dbReference type="Pfam" id="PF13245">
    <property type="entry name" value="AAA_19"/>
    <property type="match status" value="1"/>
</dbReference>
<dbReference type="GO" id="GO:0005694">
    <property type="term" value="C:chromosome"/>
    <property type="evidence" value="ECO:0007669"/>
    <property type="project" value="TreeGrafter"/>
</dbReference>
<dbReference type="InterPro" id="IPR012337">
    <property type="entry name" value="RNaseH-like_sf"/>
</dbReference>
<keyword evidence="4 5" id="KW-0067">ATP-binding</keyword>
<evidence type="ECO:0000313" key="9">
    <source>
        <dbReference type="EMBL" id="RIV31556.1"/>
    </source>
</evidence>
<dbReference type="OrthoDB" id="9763310at2"/>
<evidence type="ECO:0000256" key="3">
    <source>
        <dbReference type="ARBA" id="ARBA00022806"/>
    </source>
</evidence>
<dbReference type="InterPro" id="IPR004589">
    <property type="entry name" value="DNA_helicase_ATP-dep_RecQ"/>
</dbReference>
<keyword evidence="2 5" id="KW-0378">Hydrolase</keyword>
<evidence type="ECO:0000313" key="10">
    <source>
        <dbReference type="Proteomes" id="UP000266067"/>
    </source>
</evidence>
<dbReference type="PANTHER" id="PTHR13710">
    <property type="entry name" value="DNA HELICASE RECQ FAMILY MEMBER"/>
    <property type="match status" value="1"/>
</dbReference>
<keyword evidence="10" id="KW-1185">Reference proteome</keyword>
<gene>
    <name evidence="9" type="ORF">D2V08_14010</name>
</gene>
<name>A0A3A1N4P2_9FLAO</name>
<dbReference type="CDD" id="cd17920">
    <property type="entry name" value="DEXHc_RecQ"/>
    <property type="match status" value="1"/>
</dbReference>
<feature type="domain" description="UvrD-like helicase ATP-binding" evidence="8">
    <location>
        <begin position="1045"/>
        <end position="1376"/>
    </location>
</feature>
<dbReference type="GO" id="GO:0005524">
    <property type="term" value="F:ATP binding"/>
    <property type="evidence" value="ECO:0007669"/>
    <property type="project" value="UniProtKB-UniRule"/>
</dbReference>
<reference evidence="9 10" key="1">
    <citation type="submission" date="2018-08" db="EMBL/GenBank/DDBJ databases">
        <title>Proposal of Muricauda 72 sp.nov. and Muricauda NH166 sp.nov., isolated from seawater.</title>
        <authorList>
            <person name="Cheng H."/>
            <person name="Wu Y.-H."/>
            <person name="Guo L.-L."/>
            <person name="Xu X.-W."/>
        </authorList>
    </citation>
    <scope>NUCLEOTIDE SEQUENCE [LARGE SCALE GENOMIC DNA]</scope>
    <source>
        <strain evidence="9 10">KCTC 22173</strain>
    </source>
</reference>
<dbReference type="PROSITE" id="PS51198">
    <property type="entry name" value="UVRD_HELICASE_ATP_BIND"/>
    <property type="match status" value="1"/>
</dbReference>
<dbReference type="GO" id="GO:0016787">
    <property type="term" value="F:hydrolase activity"/>
    <property type="evidence" value="ECO:0007669"/>
    <property type="project" value="UniProtKB-UniRule"/>
</dbReference>
<keyword evidence="1 5" id="KW-0547">Nucleotide-binding</keyword>
<dbReference type="EMBL" id="QXFH01000076">
    <property type="protein sequence ID" value="RIV31556.1"/>
    <property type="molecule type" value="Genomic_DNA"/>
</dbReference>
<dbReference type="InterPro" id="IPR027417">
    <property type="entry name" value="P-loop_NTPase"/>
</dbReference>
<dbReference type="Proteomes" id="UP000266067">
    <property type="component" value="Unassembled WGS sequence"/>
</dbReference>
<sequence>MKKIFFFDTEVQAKSEKILDIGGIGGEGYTFHSNSTPKLLEIIGKHEYICGHNVIYHDIPYVQKSLGKVLSDIKVVDTLFLSPLLFPAKPYHSLLKDDKLQTEELNNPVNDAIKAKDLFYDEISAFHRMDGDLKQIYHALLNDRKEFSSFFDFVGYAPLTDDLSRLIRKRFTDKICASAPLDKTIATDPVGLAYSLAIIATDSRNSITPPWVLKNYPEVERIMYLLRNIPCMEGCAYCHKALDVKLGLKKFFGYPDYRTFDGKALQEEAVTAAIDNKSILAVFPTGGGKSIAFQVPALMSGESVKGLTVIISPLQSLMKDQVDNLEKINITEAVTINGLLDPIERAKSFERVENGSASLLYISPESLRSKSIERLLLGRNVVRFVIDEAHCFSSWGQDFRVDYLYIGDFIKMLQEKKNLEFGIPVSCFTATAKPNVIQDIKDYFQDKLGLRLESFNASVSRTNLNYKVIPKDNEEDKYNALRNLIDGKDCPTIIYVSRTKRAFQIAERLSNDGYLARAYHGKMDKQEKSENQDAFIRGDIQIMVATSAFGMGVDKKDVGLVIHYELSDSLENYVQESGRAGRDTNITADCYALYNEDDLSKHFVLLNQTKLNIREIQQIWKAVKEITRFRNTVSNSALEIARKAGWDDNVVEIETRVSTAISALEEAGYLRRGQNMPRIYANGILSKNAQEAIEKINLSEKFNDRQKQHAVRIIKKLLSSKSRKQTTDEAAESRIDYISDHLGIKREEVISVVNLLREEKILADSKDLTAYIGRGTKRNRSMNILESTSEIERFLASEFDLEKKAFHIKELNELADQSGCKSVSPSKIKTIINIWTIKNWIKREQHDYSKNHFSIQSQYSTAELTDRLEKRHELARFIIDSLYQKSEDIISDTNKEKVLVEFSVHGLKSEYENHNTLFKSHIDVDDIEDALFYLSRIEAIHIEGGFLVVYNRLTIERLEKDNRIKYKVEDYEKLNRFYENKIQQIHIVGEYAKKMIADYKGALQFVEDYFQLNYTSFLNKYFKGSRQNEIKRNITPAKFRKLFGVLSPAKLSIIKDNSNQHIAVVAGPGSGKTRLLVHKLASLLLMEDVKHEQLLMVTFSRAAATEFKTRLFELIHNAALYVEIKTFHSYCFDLLGRVGSLEKSQTVIKDAVDKIKNGDIETNHITKTVLVIDEAQDMDKHEFELIKTLMEHNEDMRVIAVGDDDQNIYEFRGASSEHLERFISEQKAQKIELVENYRSKANLVSFTNQFVGQIPRRLKQTPIVPQQKDNGLVKVIKYASSHLIAPLVKDILSTDLTGSTCVLTHTNDDALQIAGLLIKGGLPAKLIQSNDGFSLYDLLEVRFFIEQLGVAQNQYIIDGSTWKNAKRKLWDTYRDSSNIETCINIIKDFDASHPKKKYRSDFEMFVKESKLEDFTKTMGETINVSTIHKAKGKEFDNVFLMLDGFALDSDEKKRQIYVAMTRAKENLIVHLNSDFLDDLSCEDIQKKFDYNAYQPSDLLVLQLSHKDVWLDFFITRQHLLSNYKSGDPLQVDSDGCYDEKGNCLVKFSGRFKDKILGYENKGFRLKDCQINYVVYWFKEEMEKEFKIILPELLFQKSEPIPSENATASLNMS</sequence>
<dbReference type="PROSITE" id="PS51192">
    <property type="entry name" value="HELICASE_ATP_BIND_1"/>
    <property type="match status" value="1"/>
</dbReference>
<dbReference type="InterPro" id="IPR001650">
    <property type="entry name" value="Helicase_C-like"/>
</dbReference>
<dbReference type="GO" id="GO:0005737">
    <property type="term" value="C:cytoplasm"/>
    <property type="evidence" value="ECO:0007669"/>
    <property type="project" value="TreeGrafter"/>
</dbReference>
<organism evidence="9 10">
    <name type="scientific">Flagellimonas lutimaris</name>
    <dbReference type="NCBI Taxonomy" id="475082"/>
    <lineage>
        <taxon>Bacteria</taxon>
        <taxon>Pseudomonadati</taxon>
        <taxon>Bacteroidota</taxon>
        <taxon>Flavobacteriia</taxon>
        <taxon>Flavobacteriales</taxon>
        <taxon>Flavobacteriaceae</taxon>
        <taxon>Flagellimonas</taxon>
    </lineage>
</organism>